<evidence type="ECO:0000313" key="2">
    <source>
        <dbReference type="EMBL" id="SES39150.1"/>
    </source>
</evidence>
<sequence length="70" mass="7575">MNPLKLVTIVMTVLVAVVAGIWFVSSDDDGPERIPDESFSDSDSYDIYEDTGNPAVMFVYSDPTDESPGG</sequence>
<keyword evidence="3" id="KW-1185">Reference proteome</keyword>
<reference evidence="3" key="1">
    <citation type="submission" date="2016-10" db="EMBL/GenBank/DDBJ databases">
        <authorList>
            <person name="de Groot N.N."/>
        </authorList>
    </citation>
    <scope>NUCLEOTIDE SEQUENCE [LARGE SCALE GENOMIC DNA]</scope>
    <source>
        <strain evidence="3">10nlg</strain>
    </source>
</reference>
<keyword evidence="1" id="KW-0812">Transmembrane</keyword>
<dbReference type="Proteomes" id="UP000199318">
    <property type="component" value="Unassembled WGS sequence"/>
</dbReference>
<comment type="caution">
    <text evidence="2">The sequence shown here is derived from an EMBL/GenBank/DDBJ whole genome shotgun (WGS) entry which is preliminary data.</text>
</comment>
<dbReference type="RefSeq" id="WP_093075478.1">
    <property type="nucleotide sequence ID" value="NZ_FOGV01000067.1"/>
</dbReference>
<keyword evidence="1" id="KW-1133">Transmembrane helix</keyword>
<dbReference type="EMBL" id="FOGV01000067">
    <property type="protein sequence ID" value="SES39150.1"/>
    <property type="molecule type" value="Genomic_DNA"/>
</dbReference>
<protein>
    <submittedName>
        <fullName evidence="2">Uncharacterized protein</fullName>
    </submittedName>
</protein>
<evidence type="ECO:0000313" key="3">
    <source>
        <dbReference type="Proteomes" id="UP000199318"/>
    </source>
</evidence>
<dbReference type="AlphaFoldDB" id="A0A1H9WZ18"/>
<name>A0A1H9WZ18_9BACI</name>
<dbReference type="STRING" id="1464123.SAMN05444126_1672"/>
<feature type="transmembrane region" description="Helical" evidence="1">
    <location>
        <begin position="6"/>
        <end position="24"/>
    </location>
</feature>
<evidence type="ECO:0000256" key="1">
    <source>
        <dbReference type="SAM" id="Phobius"/>
    </source>
</evidence>
<organism evidence="2 3">
    <name type="scientific">Salisediminibacterium halotolerans</name>
    <dbReference type="NCBI Taxonomy" id="517425"/>
    <lineage>
        <taxon>Bacteria</taxon>
        <taxon>Bacillati</taxon>
        <taxon>Bacillota</taxon>
        <taxon>Bacilli</taxon>
        <taxon>Bacillales</taxon>
        <taxon>Bacillaceae</taxon>
        <taxon>Salisediminibacterium</taxon>
    </lineage>
</organism>
<accession>A0A1H9WZ18</accession>
<keyword evidence="1" id="KW-0472">Membrane</keyword>
<gene>
    <name evidence="2" type="ORF">SAMN05444126_1672</name>
</gene>
<proteinExistence type="predicted"/>